<dbReference type="AlphaFoldDB" id="A0A430HUG0"/>
<dbReference type="InterPro" id="IPR000014">
    <property type="entry name" value="PAS"/>
</dbReference>
<accession>A0A430HUG0</accession>
<evidence type="ECO:0000259" key="4">
    <source>
        <dbReference type="PROSITE" id="PS50887"/>
    </source>
</evidence>
<dbReference type="InterPro" id="IPR035965">
    <property type="entry name" value="PAS-like_dom_sf"/>
</dbReference>
<dbReference type="Gene3D" id="3.30.70.270">
    <property type="match status" value="1"/>
</dbReference>
<dbReference type="Gene3D" id="3.30.450.20">
    <property type="entry name" value="PAS domain"/>
    <property type="match status" value="1"/>
</dbReference>
<evidence type="ECO:0000256" key="1">
    <source>
        <dbReference type="SAM" id="MobiDB-lite"/>
    </source>
</evidence>
<dbReference type="SUPFAM" id="SSF55073">
    <property type="entry name" value="Nucleotide cyclase"/>
    <property type="match status" value="1"/>
</dbReference>
<reference evidence="5 6" key="1">
    <citation type="submission" date="2018-12" db="EMBL/GenBank/DDBJ databases">
        <authorList>
            <person name="Yang E."/>
        </authorList>
    </citation>
    <scope>NUCLEOTIDE SEQUENCE [LARGE SCALE GENOMIC DNA]</scope>
    <source>
        <strain evidence="5 6">SOD</strain>
    </source>
</reference>
<protein>
    <submittedName>
        <fullName evidence="5">Sensor domain-containing diguanylate cyclase</fullName>
    </submittedName>
</protein>
<evidence type="ECO:0000313" key="5">
    <source>
        <dbReference type="EMBL" id="RSZ61112.1"/>
    </source>
</evidence>
<dbReference type="InterPro" id="IPR000700">
    <property type="entry name" value="PAS-assoc_C"/>
</dbReference>
<dbReference type="PANTHER" id="PTHR46663">
    <property type="entry name" value="DIGUANYLATE CYCLASE DGCT-RELATED"/>
    <property type="match status" value="1"/>
</dbReference>
<dbReference type="PROSITE" id="PS50887">
    <property type="entry name" value="GGDEF"/>
    <property type="match status" value="1"/>
</dbReference>
<dbReference type="NCBIfam" id="TIGR00229">
    <property type="entry name" value="sensory_box"/>
    <property type="match status" value="1"/>
</dbReference>
<dbReference type="NCBIfam" id="TIGR00254">
    <property type="entry name" value="GGDEF"/>
    <property type="match status" value="1"/>
</dbReference>
<comment type="caution">
    <text evidence="5">The sequence shown here is derived from an EMBL/GenBank/DDBJ whole genome shotgun (WGS) entry which is preliminary data.</text>
</comment>
<dbReference type="PROSITE" id="PS50113">
    <property type="entry name" value="PAC"/>
    <property type="match status" value="1"/>
</dbReference>
<gene>
    <name evidence="5" type="ORF">EJB06_03015</name>
</gene>
<dbReference type="InterPro" id="IPR052163">
    <property type="entry name" value="DGC-Regulatory_Protein"/>
</dbReference>
<dbReference type="InterPro" id="IPR029787">
    <property type="entry name" value="Nucleotide_cyclase"/>
</dbReference>
<dbReference type="SMART" id="SM00086">
    <property type="entry name" value="PAC"/>
    <property type="match status" value="1"/>
</dbReference>
<dbReference type="RefSeq" id="WP_126072498.1">
    <property type="nucleotide sequence ID" value="NZ_CP051166.1"/>
</dbReference>
<sequence length="338" mass="37388">MTPHQQADGSASAPDGLLTEAFAQFPAPAMLTDSEGNILWANRALCELSGYAVEELLGHTPSVLRSGRHDAAFYRQLWDTVRAGRIWRGDVIDRRKDGTLYVVEEAVAPLRDAQGAIRHFVAVQHDITQREARREHEHYLAYHDVLTRLPNRAMLDDIAQKAALSALRSEQPLAMMFLDLDGFKAINDTLGHHVGDQLLAAVAQRLQSGIRRSDTVARIGGDEFAVLLADLDSRASAGLLAQKLLDALARPFQFRKHRFTIRASVGIAIFPSDATSIDALLNQADQAMYLAKLQGGQRYHFFDQGDAQRRKKPAAPRQETHGPDKPGQAHKPEAASRR</sequence>
<dbReference type="Proteomes" id="UP000278085">
    <property type="component" value="Unassembled WGS sequence"/>
</dbReference>
<name>A0A430HUG0_9BURK</name>
<feature type="domain" description="PAC" evidence="3">
    <location>
        <begin position="85"/>
        <end position="139"/>
    </location>
</feature>
<dbReference type="GO" id="GO:0003824">
    <property type="term" value="F:catalytic activity"/>
    <property type="evidence" value="ECO:0007669"/>
    <property type="project" value="UniProtKB-ARBA"/>
</dbReference>
<dbReference type="GO" id="GO:0006355">
    <property type="term" value="P:regulation of DNA-templated transcription"/>
    <property type="evidence" value="ECO:0007669"/>
    <property type="project" value="InterPro"/>
</dbReference>
<dbReference type="PANTHER" id="PTHR46663:SF3">
    <property type="entry name" value="SLL0267 PROTEIN"/>
    <property type="match status" value="1"/>
</dbReference>
<dbReference type="Pfam" id="PF00989">
    <property type="entry name" value="PAS"/>
    <property type="match status" value="1"/>
</dbReference>
<evidence type="ECO:0000259" key="3">
    <source>
        <dbReference type="PROSITE" id="PS50113"/>
    </source>
</evidence>
<dbReference type="InterPro" id="IPR013767">
    <property type="entry name" value="PAS_fold"/>
</dbReference>
<evidence type="ECO:0000259" key="2">
    <source>
        <dbReference type="PROSITE" id="PS50112"/>
    </source>
</evidence>
<feature type="region of interest" description="Disordered" evidence="1">
    <location>
        <begin position="304"/>
        <end position="338"/>
    </location>
</feature>
<dbReference type="FunFam" id="3.30.70.270:FF:000001">
    <property type="entry name" value="Diguanylate cyclase domain protein"/>
    <property type="match status" value="1"/>
</dbReference>
<dbReference type="SUPFAM" id="SSF55785">
    <property type="entry name" value="PYP-like sensor domain (PAS domain)"/>
    <property type="match status" value="1"/>
</dbReference>
<dbReference type="PROSITE" id="PS50112">
    <property type="entry name" value="PAS"/>
    <property type="match status" value="1"/>
</dbReference>
<proteinExistence type="predicted"/>
<dbReference type="InterPro" id="IPR000160">
    <property type="entry name" value="GGDEF_dom"/>
</dbReference>
<feature type="domain" description="GGDEF" evidence="4">
    <location>
        <begin position="171"/>
        <end position="304"/>
    </location>
</feature>
<dbReference type="SMART" id="SM00091">
    <property type="entry name" value="PAS"/>
    <property type="match status" value="1"/>
</dbReference>
<dbReference type="CDD" id="cd00130">
    <property type="entry name" value="PAS"/>
    <property type="match status" value="1"/>
</dbReference>
<feature type="domain" description="PAS" evidence="2">
    <location>
        <begin position="14"/>
        <end position="60"/>
    </location>
</feature>
<evidence type="ECO:0000313" key="6">
    <source>
        <dbReference type="Proteomes" id="UP000278085"/>
    </source>
</evidence>
<dbReference type="InterPro" id="IPR001610">
    <property type="entry name" value="PAC"/>
</dbReference>
<dbReference type="SMART" id="SM00267">
    <property type="entry name" value="GGDEF"/>
    <property type="match status" value="1"/>
</dbReference>
<dbReference type="Pfam" id="PF00990">
    <property type="entry name" value="GGDEF"/>
    <property type="match status" value="1"/>
</dbReference>
<dbReference type="InterPro" id="IPR043128">
    <property type="entry name" value="Rev_trsase/Diguanyl_cyclase"/>
</dbReference>
<organism evidence="5 6">
    <name type="scientific">Massilia atriviolacea</name>
    <dbReference type="NCBI Taxonomy" id="2495579"/>
    <lineage>
        <taxon>Bacteria</taxon>
        <taxon>Pseudomonadati</taxon>
        <taxon>Pseudomonadota</taxon>
        <taxon>Betaproteobacteria</taxon>
        <taxon>Burkholderiales</taxon>
        <taxon>Oxalobacteraceae</taxon>
        <taxon>Telluria group</taxon>
        <taxon>Massilia</taxon>
    </lineage>
</organism>
<dbReference type="EMBL" id="RXLQ01000001">
    <property type="protein sequence ID" value="RSZ61112.1"/>
    <property type="molecule type" value="Genomic_DNA"/>
</dbReference>
<dbReference type="CDD" id="cd01949">
    <property type="entry name" value="GGDEF"/>
    <property type="match status" value="1"/>
</dbReference>
<dbReference type="OrthoDB" id="8526884at2"/>
<keyword evidence="6" id="KW-1185">Reference proteome</keyword>